<dbReference type="RefSeq" id="WP_005640010.1">
    <property type="nucleotide sequence ID" value="NZ_BAABYG010000001.1"/>
</dbReference>
<keyword evidence="7" id="KW-1185">Reference proteome</keyword>
<dbReference type="AlphaFoldDB" id="A0A3E4ZQU9"/>
<organism evidence="5 6">
    <name type="scientific">Parabacteroides merdae</name>
    <dbReference type="NCBI Taxonomy" id="46503"/>
    <lineage>
        <taxon>Bacteria</taxon>
        <taxon>Pseudomonadati</taxon>
        <taxon>Bacteroidota</taxon>
        <taxon>Bacteroidia</taxon>
        <taxon>Bacteroidales</taxon>
        <taxon>Tannerellaceae</taxon>
        <taxon>Parabacteroides</taxon>
    </lineage>
</organism>
<feature type="transmembrane region" description="Helical" evidence="1">
    <location>
        <begin position="321"/>
        <end position="340"/>
    </location>
</feature>
<accession>A0A3E4ZQU9</accession>
<dbReference type="STRING" id="46503.ERS852463_00004"/>
<keyword evidence="1" id="KW-0472">Membrane</keyword>
<evidence type="ECO:0000313" key="3">
    <source>
        <dbReference type="EMBL" id="MTU67750.1"/>
    </source>
</evidence>
<proteinExistence type="predicted"/>
<feature type="transmembrane region" description="Helical" evidence="1">
    <location>
        <begin position="179"/>
        <end position="207"/>
    </location>
</feature>
<evidence type="ECO:0000313" key="2">
    <source>
        <dbReference type="EMBL" id="MTU39653.1"/>
    </source>
</evidence>
<dbReference type="Proteomes" id="UP000434916">
    <property type="component" value="Unassembled WGS sequence"/>
</dbReference>
<feature type="transmembrane region" description="Helical" evidence="1">
    <location>
        <begin position="374"/>
        <end position="393"/>
    </location>
</feature>
<dbReference type="GeneID" id="49202680"/>
<feature type="transmembrane region" description="Helical" evidence="1">
    <location>
        <begin position="352"/>
        <end position="368"/>
    </location>
</feature>
<name>A0A3E4ZQU9_9BACT</name>
<evidence type="ECO:0000256" key="1">
    <source>
        <dbReference type="SAM" id="Phobius"/>
    </source>
</evidence>
<dbReference type="EMBL" id="WNDA01000002">
    <property type="protein sequence ID" value="MTU67750.1"/>
    <property type="molecule type" value="Genomic_DNA"/>
</dbReference>
<dbReference type="EMBL" id="QSII01000009">
    <property type="protein sequence ID" value="RHC85922.1"/>
    <property type="molecule type" value="Genomic_DNA"/>
</dbReference>
<dbReference type="GO" id="GO:0016874">
    <property type="term" value="F:ligase activity"/>
    <property type="evidence" value="ECO:0007669"/>
    <property type="project" value="UniProtKB-KW"/>
</dbReference>
<feature type="transmembrane region" description="Helical" evidence="1">
    <location>
        <begin position="32"/>
        <end position="50"/>
    </location>
</feature>
<sequence>MIQDFINKQFFSLFVFTLIFGLLLYGTIGFDFIDEICATLLFILFGYSLFKSQEWLINKAFLTTIGVFLFYLCYSLCINSNTKAAIITDFIIQFKPYLALFCVYSLRPHFSTNQKKILRIICVFFWLILLILACIEIFKPHTLSNVMAHATYFAAGVIATSLCFLYTGDFSMKDRILFIIMLSIGLISGRSKFYGFFTLSVMVIIYFSNINHFKLNIKTIILLIITLILILVVSWKKVSFYFIEGITGEAETDTIARFVLYTTSIQILIDYFPFGCGFGSFATYASGLYYSHIYNQYGIENVWGISKSFYSFIADTYYPSLAQFGFVGIMLYITFWIYVFKKALIFFQHTKQAKLMIIVLLLICFFGIEGTSDSTITTHRGLFMMMMIGLMLSEMKNKIANSKS</sequence>
<evidence type="ECO:0000313" key="5">
    <source>
        <dbReference type="EMBL" id="RHC85922.1"/>
    </source>
</evidence>
<dbReference type="EMBL" id="WNDD01000011">
    <property type="protein sequence ID" value="MTV02228.1"/>
    <property type="molecule type" value="Genomic_DNA"/>
</dbReference>
<dbReference type="EMBL" id="WNCN01000010">
    <property type="protein sequence ID" value="MTU39653.1"/>
    <property type="molecule type" value="Genomic_DNA"/>
</dbReference>
<dbReference type="Proteomes" id="UP000482671">
    <property type="component" value="Unassembled WGS sequence"/>
</dbReference>
<keyword evidence="5" id="KW-0436">Ligase</keyword>
<evidence type="ECO:0000313" key="9">
    <source>
        <dbReference type="Proteomes" id="UP000482671"/>
    </source>
</evidence>
<feature type="transmembrane region" description="Helical" evidence="1">
    <location>
        <begin position="150"/>
        <end position="167"/>
    </location>
</feature>
<keyword evidence="1" id="KW-0812">Transmembrane</keyword>
<gene>
    <name evidence="5" type="ORF">DW828_08130</name>
    <name evidence="2" type="ORF">GMD82_09210</name>
    <name evidence="3" type="ORF">GMD92_01300</name>
    <name evidence="4" type="ORF">GME02_11250</name>
</gene>
<dbReference type="Proteomes" id="UP000286260">
    <property type="component" value="Unassembled WGS sequence"/>
</dbReference>
<dbReference type="Proteomes" id="UP000448908">
    <property type="component" value="Unassembled WGS sequence"/>
</dbReference>
<comment type="caution">
    <text evidence="5">The sequence shown here is derived from an EMBL/GenBank/DDBJ whole genome shotgun (WGS) entry which is preliminary data.</text>
</comment>
<evidence type="ECO:0000313" key="4">
    <source>
        <dbReference type="EMBL" id="MTV02228.1"/>
    </source>
</evidence>
<feature type="transmembrane region" description="Helical" evidence="1">
    <location>
        <begin position="219"/>
        <end position="235"/>
    </location>
</feature>
<feature type="transmembrane region" description="Helical" evidence="1">
    <location>
        <begin position="86"/>
        <end position="106"/>
    </location>
</feature>
<evidence type="ECO:0000313" key="7">
    <source>
        <dbReference type="Proteomes" id="UP000434916"/>
    </source>
</evidence>
<feature type="transmembrane region" description="Helical" evidence="1">
    <location>
        <begin position="56"/>
        <end position="74"/>
    </location>
</feature>
<reference evidence="5 6" key="1">
    <citation type="submission" date="2018-08" db="EMBL/GenBank/DDBJ databases">
        <title>A genome reference for cultivated species of the human gut microbiota.</title>
        <authorList>
            <person name="Zou Y."/>
            <person name="Xue W."/>
            <person name="Luo G."/>
        </authorList>
    </citation>
    <scope>NUCLEOTIDE SEQUENCE [LARGE SCALE GENOMIC DNA]</scope>
    <source>
        <strain evidence="5 6">AM34-17</strain>
    </source>
</reference>
<evidence type="ECO:0000313" key="6">
    <source>
        <dbReference type="Proteomes" id="UP000286260"/>
    </source>
</evidence>
<dbReference type="OrthoDB" id="1100198at2"/>
<reference evidence="7 8" key="2">
    <citation type="journal article" date="2019" name="Nat. Med.">
        <title>A library of human gut bacterial isolates paired with longitudinal multiomics data enables mechanistic microbiome research.</title>
        <authorList>
            <person name="Poyet M."/>
            <person name="Groussin M."/>
            <person name="Gibbons S.M."/>
            <person name="Avila-Pacheco J."/>
            <person name="Jiang X."/>
            <person name="Kearney S.M."/>
            <person name="Perrotta A.R."/>
            <person name="Berdy B."/>
            <person name="Zhao S."/>
            <person name="Lieberman T.D."/>
            <person name="Swanson P.K."/>
            <person name="Smith M."/>
            <person name="Roesemann S."/>
            <person name="Alexander J.E."/>
            <person name="Rich S.A."/>
            <person name="Livny J."/>
            <person name="Vlamakis H."/>
            <person name="Clish C."/>
            <person name="Bullock K."/>
            <person name="Deik A."/>
            <person name="Scott J."/>
            <person name="Pierce K.A."/>
            <person name="Xavier R.J."/>
            <person name="Alm E.J."/>
        </authorList>
    </citation>
    <scope>NUCLEOTIDE SEQUENCE [LARGE SCALE GENOMIC DNA]</scope>
    <source>
        <strain evidence="4 9">BIOML-A11</strain>
        <strain evidence="3 8">BIOML-A16</strain>
        <strain evidence="2 7">BIOML-A29</strain>
    </source>
</reference>
<keyword evidence="1" id="KW-1133">Transmembrane helix</keyword>
<feature type="transmembrane region" description="Helical" evidence="1">
    <location>
        <begin position="118"/>
        <end position="138"/>
    </location>
</feature>
<protein>
    <submittedName>
        <fullName evidence="5">O-antigen ligase domain-containing protein</fullName>
    </submittedName>
</protein>
<evidence type="ECO:0000313" key="8">
    <source>
        <dbReference type="Proteomes" id="UP000448908"/>
    </source>
</evidence>
<feature type="transmembrane region" description="Helical" evidence="1">
    <location>
        <begin position="6"/>
        <end position="25"/>
    </location>
</feature>